<dbReference type="PANTHER" id="PTHR44845:SF1">
    <property type="entry name" value="L-2-AMINOADIPATE REDUCTASE"/>
    <property type="match status" value="1"/>
</dbReference>
<dbReference type="Proteomes" id="UP000320888">
    <property type="component" value="Unassembled WGS sequence"/>
</dbReference>
<feature type="region of interest" description="Disordered" evidence="3">
    <location>
        <begin position="1"/>
        <end position="80"/>
    </location>
</feature>
<evidence type="ECO:0000256" key="2">
    <source>
        <dbReference type="ARBA" id="ARBA00022553"/>
    </source>
</evidence>
<dbReference type="AlphaFoldDB" id="A0A553Z6D7"/>
<feature type="compositionally biased region" description="Pro residues" evidence="3">
    <location>
        <begin position="1"/>
        <end position="41"/>
    </location>
</feature>
<comment type="caution">
    <text evidence="5">The sequence shown here is derived from an EMBL/GenBank/DDBJ whole genome shotgun (WGS) entry which is preliminary data.</text>
</comment>
<organism evidence="5 6">
    <name type="scientific">Streptomyces benahoarensis</name>
    <dbReference type="NCBI Taxonomy" id="2595054"/>
    <lineage>
        <taxon>Bacteria</taxon>
        <taxon>Bacillati</taxon>
        <taxon>Actinomycetota</taxon>
        <taxon>Actinomycetes</taxon>
        <taxon>Kitasatosporales</taxon>
        <taxon>Streptomycetaceae</taxon>
        <taxon>Streptomyces</taxon>
    </lineage>
</organism>
<protein>
    <submittedName>
        <fullName evidence="5">NAD-dependent epimerase/dehydratase family protein</fullName>
    </submittedName>
</protein>
<evidence type="ECO:0000256" key="1">
    <source>
        <dbReference type="ARBA" id="ARBA00022450"/>
    </source>
</evidence>
<feature type="domain" description="Thioester reductase (TE)" evidence="4">
    <location>
        <begin position="93"/>
        <end position="347"/>
    </location>
</feature>
<keyword evidence="6" id="KW-1185">Reference proteome</keyword>
<proteinExistence type="predicted"/>
<accession>A0A553Z6D7</accession>
<evidence type="ECO:0000313" key="6">
    <source>
        <dbReference type="Proteomes" id="UP000320888"/>
    </source>
</evidence>
<dbReference type="EMBL" id="VKLS01000252">
    <property type="protein sequence ID" value="TSB36994.1"/>
    <property type="molecule type" value="Genomic_DNA"/>
</dbReference>
<dbReference type="SUPFAM" id="SSF51735">
    <property type="entry name" value="NAD(P)-binding Rossmann-fold domains"/>
    <property type="match status" value="1"/>
</dbReference>
<dbReference type="Gene3D" id="3.40.50.720">
    <property type="entry name" value="NAD(P)-binding Rossmann-like Domain"/>
    <property type="match status" value="1"/>
</dbReference>
<dbReference type="InterPro" id="IPR013120">
    <property type="entry name" value="FAR_NAD-bd"/>
</dbReference>
<dbReference type="Pfam" id="PF07993">
    <property type="entry name" value="NAD_binding_4"/>
    <property type="match status" value="1"/>
</dbReference>
<evidence type="ECO:0000256" key="3">
    <source>
        <dbReference type="SAM" id="MobiDB-lite"/>
    </source>
</evidence>
<sequence>MPARCPAPGPGAVARPPPCPSLTRHPPVPGPLGPDRPPAPSASPSLRAEALRPRRRGRHPFLHRPHRPALPTPARTRQAVHRPLGRSPVLTVLTGATGFFGSHLLIRLLQRPGEVTALVRQDGDAGRRRLEHALRATGEPLPEDLHTRVRLLRADLTEPLLGLSPERHRELAGQADVIWHNAAVIDLAAPLEQVMRVNVEGTRRVLELASAAPGPLPRVLYTSSSYVAGGRLEGTVLEDDLDDRYGFRTPYEQSKYAAEQAVRGWAHDRNHPVTVLRPSVLTTDRALPRNAPLHPLAEVGARLSLLSRLGPSRLFPGATPDTPAVVEVPGRADAMMNLVPVEYAAEASVHVALRTPQRLVETFHLTHPRETPVSACLDAMRDLCPWLDLRVGPDAPSHTSEHGTQQLAQLLGGIHPYTRLHRTYDRTALLDALGHALPDPPAPDRNYL</sequence>
<keyword evidence="1" id="KW-0596">Phosphopantetheine</keyword>
<feature type="non-terminal residue" evidence="5">
    <location>
        <position position="448"/>
    </location>
</feature>
<evidence type="ECO:0000313" key="5">
    <source>
        <dbReference type="EMBL" id="TSB36994.1"/>
    </source>
</evidence>
<name>A0A553Z6D7_9ACTN</name>
<keyword evidence="2" id="KW-0597">Phosphoprotein</keyword>
<dbReference type="PANTHER" id="PTHR44845">
    <property type="entry name" value="CARRIER DOMAIN-CONTAINING PROTEIN"/>
    <property type="match status" value="1"/>
</dbReference>
<gene>
    <name evidence="5" type="ORF">FNZ23_19040</name>
</gene>
<feature type="compositionally biased region" description="Basic residues" evidence="3">
    <location>
        <begin position="53"/>
        <end position="67"/>
    </location>
</feature>
<dbReference type="InterPro" id="IPR036291">
    <property type="entry name" value="NAD(P)-bd_dom_sf"/>
</dbReference>
<evidence type="ECO:0000259" key="4">
    <source>
        <dbReference type="Pfam" id="PF07993"/>
    </source>
</evidence>
<reference evidence="5 6" key="1">
    <citation type="submission" date="2019-07" db="EMBL/GenBank/DDBJ databases">
        <title>Draft genome for Streptomyces benahoarensis MZ03-48.</title>
        <authorList>
            <person name="Gonzalez-Pimentel J.L."/>
        </authorList>
    </citation>
    <scope>NUCLEOTIDE SEQUENCE [LARGE SCALE GENOMIC DNA]</scope>
    <source>
        <strain evidence="5 6">MZ03-48</strain>
    </source>
</reference>